<evidence type="ECO:0000313" key="1">
    <source>
        <dbReference type="EMBL" id="CEG22863.1"/>
    </source>
</evidence>
<dbReference type="OrthoDB" id="2428449at2"/>
<dbReference type="EMBL" id="CCXS01000001">
    <property type="protein sequence ID" value="CEG22863.1"/>
    <property type="molecule type" value="Genomic_DNA"/>
</dbReference>
<organism evidence="1 2">
    <name type="scientific">Planococcus massiliensis</name>
    <dbReference type="NCBI Taxonomy" id="1499687"/>
    <lineage>
        <taxon>Bacteria</taxon>
        <taxon>Bacillati</taxon>
        <taxon>Bacillota</taxon>
        <taxon>Bacilli</taxon>
        <taxon>Bacillales</taxon>
        <taxon>Caryophanaceae</taxon>
        <taxon>Planococcus</taxon>
    </lineage>
</organism>
<sequence length="133" mass="14758">MVCISFEEAIVQKIGLWLETEGEFLAGRYRFQTKRTLQGKEQLLCSLEIAPLDKLSKDAQAANQASVYLLPDELSAFSTALWRHPIPFPTNFSQVQTAAQGLTCIQLTTTEPPEDFAKRLSQALKQLNGQAAS</sequence>
<accession>A0A098EKL5</accession>
<gene>
    <name evidence="1" type="ORF">BN1080_01798</name>
</gene>
<dbReference type="AlphaFoldDB" id="A0A098EKL5"/>
<dbReference type="Proteomes" id="UP000043699">
    <property type="component" value="Unassembled WGS sequence"/>
</dbReference>
<proteinExistence type="predicted"/>
<protein>
    <submittedName>
        <fullName evidence="1">Uncharacterized protein</fullName>
    </submittedName>
</protein>
<dbReference type="RefSeq" id="WP_052651679.1">
    <property type="nucleotide sequence ID" value="NZ_CCXS01000001.1"/>
</dbReference>
<keyword evidence="2" id="KW-1185">Reference proteome</keyword>
<reference evidence="1 2" key="1">
    <citation type="submission" date="2014-09" db="EMBL/GenBank/DDBJ databases">
        <authorList>
            <person name="Urmite Genomes Urmite Genomes"/>
        </authorList>
    </citation>
    <scope>NUCLEOTIDE SEQUENCE [LARGE SCALE GENOMIC DNA]</scope>
    <source>
        <strain evidence="1 2">ES2</strain>
    </source>
</reference>
<evidence type="ECO:0000313" key="2">
    <source>
        <dbReference type="Proteomes" id="UP000043699"/>
    </source>
</evidence>
<name>A0A098EKL5_9BACL</name>